<accession>A0A6J4QX70</accession>
<proteinExistence type="predicted"/>
<reference evidence="2" key="1">
    <citation type="submission" date="2020-02" db="EMBL/GenBank/DDBJ databases">
        <authorList>
            <person name="Meier V. D."/>
        </authorList>
    </citation>
    <scope>NUCLEOTIDE SEQUENCE</scope>
    <source>
        <strain evidence="2">AVDCRST_MAG01</strain>
    </source>
</reference>
<feature type="region of interest" description="Disordered" evidence="1">
    <location>
        <begin position="1"/>
        <end position="260"/>
    </location>
</feature>
<dbReference type="AlphaFoldDB" id="A0A6J4QX70"/>
<feature type="compositionally biased region" description="Basic and acidic residues" evidence="1">
    <location>
        <begin position="92"/>
        <end position="102"/>
    </location>
</feature>
<dbReference type="EC" id="1.1.1.100" evidence="2"/>
<name>A0A6J4QX70_9ACTN</name>
<feature type="compositionally biased region" description="Basic residues" evidence="1">
    <location>
        <begin position="50"/>
        <end position="66"/>
    </location>
</feature>
<feature type="compositionally biased region" description="Basic and acidic residues" evidence="1">
    <location>
        <begin position="116"/>
        <end position="148"/>
    </location>
</feature>
<sequence>GPRVDGQIRPHNRWFRRHRPCDGPRLRRRRMRPAPRGEDGRQPPGGPGRHLARLRRAGHRPRRRPERRRERATAGRDLRRCGHPGQQRGRHTGREDRGDRRRPLARGLGPQGLRLRQHDARSLRGDEGPRAWRYRQRDRDRRRPEGRRLRGRPLGQLGHRDAHAGARRGEPRPRRAGRRGEPGRHVQRARHGVPAPPGREGTRRSRTLARAARAPAGWSRRDLGGRSGRDPVPRQPPRRLRERRGAHRRRRAELPVGRDL</sequence>
<dbReference type="EMBL" id="CADCUW010000687">
    <property type="protein sequence ID" value="CAA9456179.1"/>
    <property type="molecule type" value="Genomic_DNA"/>
</dbReference>
<feature type="non-terminal residue" evidence="2">
    <location>
        <position position="1"/>
    </location>
</feature>
<evidence type="ECO:0000313" key="2">
    <source>
        <dbReference type="EMBL" id="CAA9456179.1"/>
    </source>
</evidence>
<feature type="compositionally biased region" description="Basic and acidic residues" evidence="1">
    <location>
        <begin position="219"/>
        <end position="232"/>
    </location>
</feature>
<protein>
    <submittedName>
        <fullName evidence="2">3-oxoacyl-[acyl-carrier protein] reductase</fullName>
        <ecNumber evidence="2">1.1.1.100</ecNumber>
    </submittedName>
</protein>
<feature type="compositionally biased region" description="Basic and acidic residues" evidence="1">
    <location>
        <begin position="67"/>
        <end position="80"/>
    </location>
</feature>
<feature type="compositionally biased region" description="Basic residues" evidence="1">
    <location>
        <begin position="10"/>
        <end position="19"/>
    </location>
</feature>
<feature type="compositionally biased region" description="Basic residues" evidence="1">
    <location>
        <begin position="236"/>
        <end position="251"/>
    </location>
</feature>
<keyword evidence="2" id="KW-0560">Oxidoreductase</keyword>
<evidence type="ECO:0000256" key="1">
    <source>
        <dbReference type="SAM" id="MobiDB-lite"/>
    </source>
</evidence>
<feature type="compositionally biased region" description="Basic and acidic residues" evidence="1">
    <location>
        <begin position="158"/>
        <end position="184"/>
    </location>
</feature>
<feature type="compositionally biased region" description="Low complexity" evidence="1">
    <location>
        <begin position="208"/>
        <end position="218"/>
    </location>
</feature>
<feature type="non-terminal residue" evidence="2">
    <location>
        <position position="260"/>
    </location>
</feature>
<dbReference type="GO" id="GO:0004316">
    <property type="term" value="F:3-oxoacyl-[acyl-carrier-protein] reductase (NADPH) activity"/>
    <property type="evidence" value="ECO:0007669"/>
    <property type="project" value="UniProtKB-EC"/>
</dbReference>
<organism evidence="2">
    <name type="scientific">uncultured Rubrobacteraceae bacterium</name>
    <dbReference type="NCBI Taxonomy" id="349277"/>
    <lineage>
        <taxon>Bacteria</taxon>
        <taxon>Bacillati</taxon>
        <taxon>Actinomycetota</taxon>
        <taxon>Rubrobacteria</taxon>
        <taxon>Rubrobacterales</taxon>
        <taxon>Rubrobacteraceae</taxon>
        <taxon>environmental samples</taxon>
    </lineage>
</organism>
<gene>
    <name evidence="2" type="ORF">AVDCRST_MAG01-01-5203</name>
</gene>